<feature type="domain" description="Transposase IS4-like" evidence="1">
    <location>
        <begin position="1"/>
        <end position="45"/>
    </location>
</feature>
<evidence type="ECO:0000313" key="2">
    <source>
        <dbReference type="EMBL" id="KTD25796.1"/>
    </source>
</evidence>
<evidence type="ECO:0000259" key="1">
    <source>
        <dbReference type="Pfam" id="PF01609"/>
    </source>
</evidence>
<name>A0A0W0VZS7_9GAMM</name>
<keyword evidence="3" id="KW-1185">Reference proteome</keyword>
<dbReference type="Proteomes" id="UP000054761">
    <property type="component" value="Unassembled WGS sequence"/>
</dbReference>
<dbReference type="AlphaFoldDB" id="A0A0W0VZS7"/>
<feature type="non-terminal residue" evidence="2">
    <location>
        <position position="80"/>
    </location>
</feature>
<evidence type="ECO:0000313" key="3">
    <source>
        <dbReference type="Proteomes" id="UP000054761"/>
    </source>
</evidence>
<accession>A0A0W0VZS7</accession>
<proteinExistence type="predicted"/>
<gene>
    <name evidence="2" type="ORF">Lisr_1247</name>
</gene>
<dbReference type="GO" id="GO:0003677">
    <property type="term" value="F:DNA binding"/>
    <property type="evidence" value="ECO:0007669"/>
    <property type="project" value="InterPro"/>
</dbReference>
<dbReference type="EMBL" id="LNYH01000059">
    <property type="protein sequence ID" value="KTD25796.1"/>
    <property type="molecule type" value="Genomic_DNA"/>
</dbReference>
<dbReference type="InterPro" id="IPR012337">
    <property type="entry name" value="RNaseH-like_sf"/>
</dbReference>
<reference evidence="2 3" key="1">
    <citation type="submission" date="2015-11" db="EMBL/GenBank/DDBJ databases">
        <title>Genomic analysis of 38 Legionella species identifies large and diverse effector repertoires.</title>
        <authorList>
            <person name="Burstein D."/>
            <person name="Amaro F."/>
            <person name="Zusman T."/>
            <person name="Lifshitz Z."/>
            <person name="Cohen O."/>
            <person name="Gilbert J.A."/>
            <person name="Pupko T."/>
            <person name="Shuman H.A."/>
            <person name="Segal G."/>
        </authorList>
    </citation>
    <scope>NUCLEOTIDE SEQUENCE [LARGE SCALE GENOMIC DNA]</scope>
    <source>
        <strain evidence="2 3">Bercovier 4</strain>
    </source>
</reference>
<protein>
    <submittedName>
        <fullName evidence="2">Transposase DDE domain protein</fullName>
    </submittedName>
</protein>
<dbReference type="Pfam" id="PF01609">
    <property type="entry name" value="DDE_Tnp_1"/>
    <property type="match status" value="1"/>
</dbReference>
<dbReference type="GO" id="GO:0006313">
    <property type="term" value="P:DNA transposition"/>
    <property type="evidence" value="ECO:0007669"/>
    <property type="project" value="InterPro"/>
</dbReference>
<dbReference type="STRING" id="454.Lisr_1247"/>
<comment type="caution">
    <text evidence="2">The sequence shown here is derived from an EMBL/GenBank/DDBJ whole genome shotgun (WGS) entry which is preliminary data.</text>
</comment>
<organism evidence="2 3">
    <name type="scientific">Legionella israelensis</name>
    <dbReference type="NCBI Taxonomy" id="454"/>
    <lineage>
        <taxon>Bacteria</taxon>
        <taxon>Pseudomonadati</taxon>
        <taxon>Pseudomonadota</taxon>
        <taxon>Gammaproteobacteria</taxon>
        <taxon>Legionellales</taxon>
        <taxon>Legionellaceae</taxon>
        <taxon>Legionella</taxon>
    </lineage>
</organism>
<dbReference type="InterPro" id="IPR002559">
    <property type="entry name" value="Transposase_11"/>
</dbReference>
<dbReference type="SUPFAM" id="SSF53098">
    <property type="entry name" value="Ribonuclease H-like"/>
    <property type="match status" value="1"/>
</dbReference>
<dbReference type="RefSeq" id="WP_156411802.1">
    <property type="nucleotide sequence ID" value="NZ_LNYH01000059.1"/>
</dbReference>
<dbReference type="GO" id="GO:0004803">
    <property type="term" value="F:transposase activity"/>
    <property type="evidence" value="ECO:0007669"/>
    <property type="project" value="InterPro"/>
</dbReference>
<sequence length="80" mass="9567">EVYQKRWRIEEYHKSIKQNASLNKSPTRTVKTQSNHIFAAIIAYCKLEMMKIKTKLNHFAIKYKLILRANQIAMQELKNM</sequence>
<feature type="non-terminal residue" evidence="2">
    <location>
        <position position="1"/>
    </location>
</feature>